<protein>
    <submittedName>
        <fullName evidence="1">Uncharacterized protein</fullName>
    </submittedName>
</protein>
<dbReference type="AlphaFoldDB" id="A0A1I7EKN3"/>
<evidence type="ECO:0000313" key="1">
    <source>
        <dbReference type="EMBL" id="SFU24481.1"/>
    </source>
</evidence>
<sequence length="58" mass="6281">MPLARGRRSMSPARQRHPVLALCQSAAFGRIDESKDSDGSMACDGRGRWFAGAAPFMV</sequence>
<name>A0A1I7EKN3_9BURK</name>
<proteinExistence type="predicted"/>
<evidence type="ECO:0000313" key="2">
    <source>
        <dbReference type="Proteomes" id="UP000198844"/>
    </source>
</evidence>
<dbReference type="EMBL" id="FPBH01000027">
    <property type="protein sequence ID" value="SFU24481.1"/>
    <property type="molecule type" value="Genomic_DNA"/>
</dbReference>
<dbReference type="Proteomes" id="UP000198844">
    <property type="component" value="Unassembled WGS sequence"/>
</dbReference>
<gene>
    <name evidence="1" type="ORF">SAMN05192563_102772</name>
</gene>
<accession>A0A1I7EKN3</accession>
<reference evidence="1 2" key="1">
    <citation type="submission" date="2016-10" db="EMBL/GenBank/DDBJ databases">
        <authorList>
            <person name="de Groot N.N."/>
        </authorList>
    </citation>
    <scope>NUCLEOTIDE SEQUENCE [LARGE SCALE GENOMIC DNA]</scope>
    <source>
        <strain evidence="1 2">LMG 27731</strain>
    </source>
</reference>
<organism evidence="1 2">
    <name type="scientific">Paraburkholderia aspalathi</name>
    <dbReference type="NCBI Taxonomy" id="1324617"/>
    <lineage>
        <taxon>Bacteria</taxon>
        <taxon>Pseudomonadati</taxon>
        <taxon>Pseudomonadota</taxon>
        <taxon>Betaproteobacteria</taxon>
        <taxon>Burkholderiales</taxon>
        <taxon>Burkholderiaceae</taxon>
        <taxon>Paraburkholderia</taxon>
    </lineage>
</organism>